<feature type="compositionally biased region" description="Polar residues" evidence="1">
    <location>
        <begin position="722"/>
        <end position="739"/>
    </location>
</feature>
<reference evidence="2 3" key="1">
    <citation type="journal article" date="2012" name="Science">
        <title>The Paleozoic origin of enzymatic lignin decomposition reconstructed from 31 fungal genomes.</title>
        <authorList>
            <person name="Floudas D."/>
            <person name="Binder M."/>
            <person name="Riley R."/>
            <person name="Barry K."/>
            <person name="Blanchette R.A."/>
            <person name="Henrissat B."/>
            <person name="Martinez A.T."/>
            <person name="Otillar R."/>
            <person name="Spatafora J.W."/>
            <person name="Yadav J.S."/>
            <person name="Aerts A."/>
            <person name="Benoit I."/>
            <person name="Boyd A."/>
            <person name="Carlson A."/>
            <person name="Copeland A."/>
            <person name="Coutinho P.M."/>
            <person name="de Vries R.P."/>
            <person name="Ferreira P."/>
            <person name="Findley K."/>
            <person name="Foster B."/>
            <person name="Gaskell J."/>
            <person name="Glotzer D."/>
            <person name="Gorecki P."/>
            <person name="Heitman J."/>
            <person name="Hesse C."/>
            <person name="Hori C."/>
            <person name="Igarashi K."/>
            <person name="Jurgens J.A."/>
            <person name="Kallen N."/>
            <person name="Kersten P."/>
            <person name="Kohler A."/>
            <person name="Kuees U."/>
            <person name="Kumar T.K.A."/>
            <person name="Kuo A."/>
            <person name="LaButti K."/>
            <person name="Larrondo L.F."/>
            <person name="Lindquist E."/>
            <person name="Ling A."/>
            <person name="Lombard V."/>
            <person name="Lucas S."/>
            <person name="Lundell T."/>
            <person name="Martin R."/>
            <person name="McLaughlin D.J."/>
            <person name="Morgenstern I."/>
            <person name="Morin E."/>
            <person name="Murat C."/>
            <person name="Nagy L.G."/>
            <person name="Nolan M."/>
            <person name="Ohm R.A."/>
            <person name="Patyshakuliyeva A."/>
            <person name="Rokas A."/>
            <person name="Ruiz-Duenas F.J."/>
            <person name="Sabat G."/>
            <person name="Salamov A."/>
            <person name="Samejima M."/>
            <person name="Schmutz J."/>
            <person name="Slot J.C."/>
            <person name="St John F."/>
            <person name="Stenlid J."/>
            <person name="Sun H."/>
            <person name="Sun S."/>
            <person name="Syed K."/>
            <person name="Tsang A."/>
            <person name="Wiebenga A."/>
            <person name="Young D."/>
            <person name="Pisabarro A."/>
            <person name="Eastwood D.C."/>
            <person name="Martin F."/>
            <person name="Cullen D."/>
            <person name="Grigoriev I.V."/>
            <person name="Hibbett D.S."/>
        </authorList>
    </citation>
    <scope>NUCLEOTIDE SEQUENCE</scope>
    <source>
        <strain evidence="3">FP-58527</strain>
    </source>
</reference>
<feature type="compositionally biased region" description="Pro residues" evidence="1">
    <location>
        <begin position="429"/>
        <end position="439"/>
    </location>
</feature>
<dbReference type="HOGENOM" id="CLU_354513_0_0_1"/>
<keyword evidence="3" id="KW-1185">Reference proteome</keyword>
<dbReference type="eggNOG" id="ENOG502R15T">
    <property type="taxonomic scope" value="Eukaryota"/>
</dbReference>
<feature type="region of interest" description="Disordered" evidence="1">
    <location>
        <begin position="722"/>
        <end position="792"/>
    </location>
</feature>
<gene>
    <name evidence="2" type="ORF">FOMPIDRAFT_84562</name>
</gene>
<feature type="compositionally biased region" description="Low complexity" evidence="1">
    <location>
        <begin position="49"/>
        <end position="66"/>
    </location>
</feature>
<name>S8G1Z1_FOMSC</name>
<dbReference type="EMBL" id="KE504127">
    <property type="protein sequence ID" value="EPT04335.1"/>
    <property type="molecule type" value="Genomic_DNA"/>
</dbReference>
<dbReference type="STRING" id="743788.S8G1Z1"/>
<feature type="compositionally biased region" description="Gly residues" evidence="1">
    <location>
        <begin position="782"/>
        <end position="792"/>
    </location>
</feature>
<protein>
    <submittedName>
        <fullName evidence="2">Uncharacterized protein</fullName>
    </submittedName>
</protein>
<feature type="region of interest" description="Disordered" evidence="1">
    <location>
        <begin position="194"/>
        <end position="443"/>
    </location>
</feature>
<feature type="compositionally biased region" description="Acidic residues" evidence="1">
    <location>
        <begin position="282"/>
        <end position="304"/>
    </location>
</feature>
<organism evidence="2 3">
    <name type="scientific">Fomitopsis schrenkii</name>
    <name type="common">Brown rot fungus</name>
    <dbReference type="NCBI Taxonomy" id="2126942"/>
    <lineage>
        <taxon>Eukaryota</taxon>
        <taxon>Fungi</taxon>
        <taxon>Dikarya</taxon>
        <taxon>Basidiomycota</taxon>
        <taxon>Agaricomycotina</taxon>
        <taxon>Agaricomycetes</taxon>
        <taxon>Polyporales</taxon>
        <taxon>Fomitopsis</taxon>
    </lineage>
</organism>
<feature type="compositionally biased region" description="Basic residues" evidence="1">
    <location>
        <begin position="109"/>
        <end position="126"/>
    </location>
</feature>
<feature type="compositionally biased region" description="Polar residues" evidence="1">
    <location>
        <begin position="17"/>
        <end position="26"/>
    </location>
</feature>
<evidence type="ECO:0000313" key="3">
    <source>
        <dbReference type="Proteomes" id="UP000015241"/>
    </source>
</evidence>
<feature type="compositionally biased region" description="Basic and acidic residues" evidence="1">
    <location>
        <begin position="322"/>
        <end position="333"/>
    </location>
</feature>
<feature type="compositionally biased region" description="Low complexity" evidence="1">
    <location>
        <begin position="382"/>
        <end position="391"/>
    </location>
</feature>
<dbReference type="AlphaFoldDB" id="S8G1Z1"/>
<dbReference type="InParanoid" id="S8G1Z1"/>
<accession>S8G1Z1</accession>
<feature type="compositionally biased region" description="Gly residues" evidence="1">
    <location>
        <begin position="741"/>
        <end position="759"/>
    </location>
</feature>
<dbReference type="Proteomes" id="UP000015241">
    <property type="component" value="Unassembled WGS sequence"/>
</dbReference>
<feature type="compositionally biased region" description="Basic and acidic residues" evidence="1">
    <location>
        <begin position="261"/>
        <end position="273"/>
    </location>
</feature>
<feature type="region of interest" description="Disordered" evidence="1">
    <location>
        <begin position="1"/>
        <end position="167"/>
    </location>
</feature>
<evidence type="ECO:0000256" key="1">
    <source>
        <dbReference type="SAM" id="MobiDB-lite"/>
    </source>
</evidence>
<evidence type="ECO:0000313" key="2">
    <source>
        <dbReference type="EMBL" id="EPT04335.1"/>
    </source>
</evidence>
<sequence length="792" mass="86127">MQSTANNTDRDGKQSPPRVSSPQYWTPTPERAASPTYADVLSGRRSPVAEAMEQGQQQGAANEGAGSSTTAVTAKDGEQSEGHGQGNANTEQERPTDQPPAGVATALAKPKKAGKGKGKGRAKGKAARSAIGKAQNEGAENEVEPAYGTRSVSESRKRRRVTGESIVGEQAGTASVVRGSPGASFAQTARALDDTTDPLTEAPGAKHSPASYWRTAQPEKDNDITIMSDTWGRLQKAEWNGPPTTKPGDPKNAGSISVNNDGKEPPTRVKDEPISPDLSYIDVDEVMGSPDDETSPHADEDEEGVWNPVHIYRRPNKGIPRWLEEPSETKPDQYADAQEAFEAWLARPRDPRSTARILARQRKEAENSTSQMPAHFSRRKSTAPTPATPTTGRNGPKNIARNGPSGADDLWPDLQGPIAPLDLTEHAQPTPPEITPKPSGPKGWPTIEGDDCHWKTKGQCPHQAEAWRRIKTNCIYINVIGSGANDAGQYGRSEAMRQQLRERYQVDFRKSRLIAARPPPGVTARHNSEPFLYNLLDITKEQLAEMKKDQLLSTRDVTMQFIEREARPPKKLGEWYAGSFPDPTESGIKRSFTNGFLRDMRAGGQWRNAPNEQIVWVYIVKSIEVKILRCLGPGGTEEPLAVLYAESPSANHEDWLEYKGYIQRHTYGSTLEGAPIRFTGRLFCKLCHSTDHPTGLCELPKVNGWNGPTVADVLGDHRTVQASPQLQENTVEQAGTSVTGRGRGAGGGYRARGRGNGSRGRGDRSGSRGRGNMNAAHLQSNRGGGHQGGVWY</sequence>
<dbReference type="OrthoDB" id="2758679at2759"/>
<proteinExistence type="predicted"/>